<evidence type="ECO:0000313" key="7">
    <source>
        <dbReference type="Proteomes" id="UP001528673"/>
    </source>
</evidence>
<dbReference type="RefSeq" id="WP_273952195.1">
    <property type="nucleotide sequence ID" value="NZ_JAQSIP010000006.1"/>
</dbReference>
<evidence type="ECO:0000256" key="2">
    <source>
        <dbReference type="PROSITE-ProRule" id="PRU00284"/>
    </source>
</evidence>
<feature type="transmembrane region" description="Helical" evidence="3">
    <location>
        <begin position="179"/>
        <end position="197"/>
    </location>
</feature>
<evidence type="ECO:0000259" key="4">
    <source>
        <dbReference type="PROSITE" id="PS50111"/>
    </source>
</evidence>
<dbReference type="SMART" id="SM00283">
    <property type="entry name" value="MA"/>
    <property type="match status" value="1"/>
</dbReference>
<keyword evidence="3" id="KW-0472">Membrane</keyword>
<dbReference type="Pfam" id="PF00672">
    <property type="entry name" value="HAMP"/>
    <property type="match status" value="1"/>
</dbReference>
<proteinExistence type="inferred from homology"/>
<dbReference type="CDD" id="cd06225">
    <property type="entry name" value="HAMP"/>
    <property type="match status" value="1"/>
</dbReference>
<dbReference type="PANTHER" id="PTHR43531">
    <property type="entry name" value="PROTEIN ICFG"/>
    <property type="match status" value="1"/>
</dbReference>
<dbReference type="Pfam" id="PF00015">
    <property type="entry name" value="MCPsignal"/>
    <property type="match status" value="1"/>
</dbReference>
<evidence type="ECO:0000259" key="5">
    <source>
        <dbReference type="PROSITE" id="PS50885"/>
    </source>
</evidence>
<sequence length="506" mass="53048">MFALILGLVTGCTVVGAAAVLAVGWSDEQARVASQQVTERLLLTTRWQAEVRVSNDAALSAIMNTNPVAQGVLDQRVQASSAQLAKLVEALGQAQRSPEEQASMAQVQQQGQEITQLIAKLQAMKQSGELARAVLGVSKELKPKVDEQLKAMDLHLSRVEQGAREQAQQFEQQRHRIELLALALAALALALGVALALRVGGRIAAAITACLNTAQAIASGDLTCPAHSQRNDELGELVRALETMRSTLSRTLHSIQQSGTLVASASSHIATGNQDLQRRTEDSAAHLQRTADAMAQLQDGLSHSAASAATAHQLATQATAAAGRGGQVVGQVTATMDTISEASRRITDIVGVIDGIAFQTNILALNAAVEAARAGEQGRGFAVVASEVRTLAQRSASAAREIKALIASNVERVEAGTLQVKDASTAMDEIVACVHRVSQTISDISSITAEQSQGIVGVNEGLVQLDAMTRDNAHLVDEAGQAADSLQQEAHQLAGAVSRFHLSAQS</sequence>
<dbReference type="PROSITE" id="PS50111">
    <property type="entry name" value="CHEMOTAXIS_TRANSDUC_2"/>
    <property type="match status" value="1"/>
</dbReference>
<dbReference type="Gene3D" id="1.10.287.950">
    <property type="entry name" value="Methyl-accepting chemotaxis protein"/>
    <property type="match status" value="1"/>
</dbReference>
<dbReference type="SUPFAM" id="SSF58104">
    <property type="entry name" value="Methyl-accepting chemotaxis protein (MCP) signaling domain"/>
    <property type="match status" value="1"/>
</dbReference>
<accession>A0ABT5N077</accession>
<name>A0ABT5N077_9BURK</name>
<feature type="domain" description="HAMP" evidence="5">
    <location>
        <begin position="201"/>
        <end position="253"/>
    </location>
</feature>
<dbReference type="SMART" id="SM00304">
    <property type="entry name" value="HAMP"/>
    <property type="match status" value="1"/>
</dbReference>
<comment type="caution">
    <text evidence="6">The sequence shown here is derived from an EMBL/GenBank/DDBJ whole genome shotgun (WGS) entry which is preliminary data.</text>
</comment>
<dbReference type="Proteomes" id="UP001528673">
    <property type="component" value="Unassembled WGS sequence"/>
</dbReference>
<comment type="similarity">
    <text evidence="1">Belongs to the methyl-accepting chemotaxis (MCP) protein family.</text>
</comment>
<keyword evidence="3" id="KW-0812">Transmembrane</keyword>
<dbReference type="PRINTS" id="PR00260">
    <property type="entry name" value="CHEMTRNSDUCR"/>
</dbReference>
<dbReference type="InterPro" id="IPR004089">
    <property type="entry name" value="MCPsignal_dom"/>
</dbReference>
<dbReference type="InterPro" id="IPR051310">
    <property type="entry name" value="MCP_chemotaxis"/>
</dbReference>
<dbReference type="EMBL" id="JAQSIP010000006">
    <property type="protein sequence ID" value="MDD0839714.1"/>
    <property type="molecule type" value="Genomic_DNA"/>
</dbReference>
<keyword evidence="7" id="KW-1185">Reference proteome</keyword>
<keyword evidence="2" id="KW-0807">Transducer</keyword>
<protein>
    <submittedName>
        <fullName evidence="6">Methyl-accepting chemotaxis protein</fullName>
    </submittedName>
</protein>
<dbReference type="PROSITE" id="PS50885">
    <property type="entry name" value="HAMP"/>
    <property type="match status" value="1"/>
</dbReference>
<dbReference type="PANTHER" id="PTHR43531:SF7">
    <property type="entry name" value="AEROTAXIS RECEPTOR"/>
    <property type="match status" value="1"/>
</dbReference>
<dbReference type="InterPro" id="IPR003660">
    <property type="entry name" value="HAMP_dom"/>
</dbReference>
<keyword evidence="3" id="KW-1133">Transmembrane helix</keyword>
<evidence type="ECO:0000313" key="6">
    <source>
        <dbReference type="EMBL" id="MDD0839714.1"/>
    </source>
</evidence>
<feature type="domain" description="Methyl-accepting transducer" evidence="4">
    <location>
        <begin position="258"/>
        <end position="487"/>
    </location>
</feature>
<reference evidence="6 7" key="1">
    <citation type="submission" date="2023-02" db="EMBL/GenBank/DDBJ databases">
        <title>Bacterial whole genomic sequence of Curvibacter sp. HBC61.</title>
        <authorList>
            <person name="Le V."/>
            <person name="Ko S.-R."/>
            <person name="Ahn C.-Y."/>
            <person name="Oh H.-M."/>
        </authorList>
    </citation>
    <scope>NUCLEOTIDE SEQUENCE [LARGE SCALE GENOMIC DNA]</scope>
    <source>
        <strain evidence="6 7">HBC61</strain>
    </source>
</reference>
<evidence type="ECO:0000256" key="3">
    <source>
        <dbReference type="SAM" id="Phobius"/>
    </source>
</evidence>
<dbReference type="InterPro" id="IPR004090">
    <property type="entry name" value="Chemotax_Me-accpt_rcpt"/>
</dbReference>
<gene>
    <name evidence="6" type="ORF">PSQ40_14100</name>
</gene>
<evidence type="ECO:0000256" key="1">
    <source>
        <dbReference type="ARBA" id="ARBA00029447"/>
    </source>
</evidence>
<organism evidence="6 7">
    <name type="scientific">Curvibacter cyanobacteriorum</name>
    <dbReference type="NCBI Taxonomy" id="3026422"/>
    <lineage>
        <taxon>Bacteria</taxon>
        <taxon>Pseudomonadati</taxon>
        <taxon>Pseudomonadota</taxon>
        <taxon>Betaproteobacteria</taxon>
        <taxon>Burkholderiales</taxon>
        <taxon>Comamonadaceae</taxon>
        <taxon>Curvibacter</taxon>
    </lineage>
</organism>